<dbReference type="PANTHER" id="PTHR36743">
    <property type="entry name" value="OS04G0495300 PROTEIN"/>
    <property type="match status" value="1"/>
</dbReference>
<dbReference type="PANTHER" id="PTHR36743:SF1">
    <property type="entry name" value="OS04G0495300 PROTEIN"/>
    <property type="match status" value="1"/>
</dbReference>
<gene>
    <name evidence="5" type="ORF">WN944_016021</name>
</gene>
<feature type="domain" description="Exoribonuclease phosphorolytic" evidence="4">
    <location>
        <begin position="300"/>
        <end position="366"/>
    </location>
</feature>
<dbReference type="InterPro" id="IPR015847">
    <property type="entry name" value="ExoRNase_PH_dom2"/>
</dbReference>
<feature type="compositionally biased region" description="Basic and acidic residues" evidence="2">
    <location>
        <begin position="608"/>
        <end position="618"/>
    </location>
</feature>
<dbReference type="InterPro" id="IPR036345">
    <property type="entry name" value="ExoRNase_PH_dom2_sf"/>
</dbReference>
<feature type="region of interest" description="Disordered" evidence="2">
    <location>
        <begin position="475"/>
        <end position="639"/>
    </location>
</feature>
<dbReference type="Pfam" id="PF03725">
    <property type="entry name" value="RNase_PH_C"/>
    <property type="match status" value="1"/>
</dbReference>
<evidence type="ECO:0000259" key="3">
    <source>
        <dbReference type="Pfam" id="PF01138"/>
    </source>
</evidence>
<dbReference type="InterPro" id="IPR027408">
    <property type="entry name" value="PNPase/RNase_PH_dom_sf"/>
</dbReference>
<dbReference type="SUPFAM" id="SSF54211">
    <property type="entry name" value="Ribosomal protein S5 domain 2-like"/>
    <property type="match status" value="1"/>
</dbReference>
<evidence type="ECO:0000313" key="5">
    <source>
        <dbReference type="EMBL" id="KAK9200822.1"/>
    </source>
</evidence>
<organism evidence="5 6">
    <name type="scientific">Citrus x changshan-huyou</name>
    <dbReference type="NCBI Taxonomy" id="2935761"/>
    <lineage>
        <taxon>Eukaryota</taxon>
        <taxon>Viridiplantae</taxon>
        <taxon>Streptophyta</taxon>
        <taxon>Embryophyta</taxon>
        <taxon>Tracheophyta</taxon>
        <taxon>Spermatophyta</taxon>
        <taxon>Magnoliopsida</taxon>
        <taxon>eudicotyledons</taxon>
        <taxon>Gunneridae</taxon>
        <taxon>Pentapetalae</taxon>
        <taxon>rosids</taxon>
        <taxon>malvids</taxon>
        <taxon>Sapindales</taxon>
        <taxon>Rutaceae</taxon>
        <taxon>Aurantioideae</taxon>
        <taxon>Citrus</taxon>
    </lineage>
</organism>
<accession>A0AAP0MA43</accession>
<dbReference type="InterPro" id="IPR020568">
    <property type="entry name" value="Ribosomal_Su5_D2-typ_SF"/>
</dbReference>
<protein>
    <submittedName>
        <fullName evidence="5">Uncharacterized protein</fullName>
    </submittedName>
</protein>
<keyword evidence="1" id="KW-0539">Nucleus</keyword>
<evidence type="ECO:0000256" key="1">
    <source>
        <dbReference type="ARBA" id="ARBA00023242"/>
    </source>
</evidence>
<feature type="compositionally biased region" description="Basic and acidic residues" evidence="2">
    <location>
        <begin position="523"/>
        <end position="535"/>
    </location>
</feature>
<dbReference type="InterPro" id="IPR033100">
    <property type="entry name" value="Rrp45"/>
</dbReference>
<dbReference type="GO" id="GO:0006396">
    <property type="term" value="P:RNA processing"/>
    <property type="evidence" value="ECO:0007669"/>
    <property type="project" value="InterPro"/>
</dbReference>
<feature type="compositionally biased region" description="Basic and acidic residues" evidence="2">
    <location>
        <begin position="571"/>
        <end position="591"/>
    </location>
</feature>
<keyword evidence="6" id="KW-1185">Reference proteome</keyword>
<feature type="domain" description="Exoribonuclease phosphorolytic" evidence="3">
    <location>
        <begin position="181"/>
        <end position="271"/>
    </location>
</feature>
<dbReference type="Gene3D" id="3.30.230.70">
    <property type="entry name" value="GHMP Kinase, N-terminal domain"/>
    <property type="match status" value="1"/>
</dbReference>
<evidence type="ECO:0000259" key="4">
    <source>
        <dbReference type="Pfam" id="PF03725"/>
    </source>
</evidence>
<dbReference type="SUPFAM" id="SSF55666">
    <property type="entry name" value="Ribonuclease PH domain 2-like"/>
    <property type="match status" value="1"/>
</dbReference>
<comment type="caution">
    <text evidence="5">The sequence shown here is derived from an EMBL/GenBank/DDBJ whole genome shotgun (WGS) entry which is preliminary data.</text>
</comment>
<dbReference type="AlphaFoldDB" id="A0AAP0MA43"/>
<sequence length="639" mass="68936">MGLSASKQVNSSLSNSNEFNSACDSAYSHCLSLTQHAFEGVLPYQLLTASNHIHHALLSLPHPPPLVVKWVPHPPSQAQVDSALKRVSRCHSRRSKEEEEEEEKEEKPEVIGSNRFKEWAVVLYASAVVGNAGKALLSRVPIGVVGIAGIGAVTGSGKDLVGAAIAVYALGVATSIYLSLSGTLSIYTEFSPMADPSFEPGRPGESAVELGRIVDRGLRESRAVDTESLCVLSGKLVWAIRIDLHILDNGGNLVDAANIAALAALLTYRRPECSLGGEDGLEVIVHPPEEREPLPLIIHHLPIAVTFGFFSSESLIVIDPTHHEEAVMAGRMTATLNANGDVCAIQKPGGEGVLQSVIMQCLRLSSRMAGDMTKKIKDAILNESNQVTLISGSFHNSRFKLSISYETVNFGLQWSKYGRHLQHFILSLVGVLVQVRENLVERNQLLESESAQVETYNTERALRKIKCHPTSIILDGSPNLKEKQNEPSGQKGVSELSWNHLEKPRLASEESAGPSNDGAGESKSSELGRSSRRDGVAANFVGVAASRDPCSKGVDSDVLKAPPASRGTLTSREKKEDLVSERKSSESKSEELPEDVIPASSAMDVSEMEVHKGGEKTLMESVKTKHKRKKRASSTAHAS</sequence>
<proteinExistence type="predicted"/>
<dbReference type="InterPro" id="IPR001247">
    <property type="entry name" value="ExoRNase_PH_dom1"/>
</dbReference>
<dbReference type="Pfam" id="PF01138">
    <property type="entry name" value="RNase_PH"/>
    <property type="match status" value="1"/>
</dbReference>
<dbReference type="EMBL" id="JBCGBO010000005">
    <property type="protein sequence ID" value="KAK9200822.1"/>
    <property type="molecule type" value="Genomic_DNA"/>
</dbReference>
<dbReference type="Proteomes" id="UP001428341">
    <property type="component" value="Unassembled WGS sequence"/>
</dbReference>
<evidence type="ECO:0000256" key="2">
    <source>
        <dbReference type="SAM" id="MobiDB-lite"/>
    </source>
</evidence>
<dbReference type="GO" id="GO:0000178">
    <property type="term" value="C:exosome (RNase complex)"/>
    <property type="evidence" value="ECO:0007669"/>
    <property type="project" value="InterPro"/>
</dbReference>
<name>A0AAP0MA43_9ROSI</name>
<reference evidence="5 6" key="1">
    <citation type="submission" date="2024-05" db="EMBL/GenBank/DDBJ databases">
        <title>Haplotype-resolved chromosome-level genome assembly of Huyou (Citrus changshanensis).</title>
        <authorList>
            <person name="Miao C."/>
            <person name="Chen W."/>
            <person name="Wu Y."/>
            <person name="Wang L."/>
            <person name="Zhao S."/>
            <person name="Grierson D."/>
            <person name="Xu C."/>
            <person name="Chen K."/>
        </authorList>
    </citation>
    <scope>NUCLEOTIDE SEQUENCE [LARGE SCALE GENOMIC DNA]</scope>
    <source>
        <strain evidence="5">01-14</strain>
        <tissue evidence="5">Leaf</tissue>
    </source>
</reference>
<evidence type="ECO:0000313" key="6">
    <source>
        <dbReference type="Proteomes" id="UP001428341"/>
    </source>
</evidence>
<dbReference type="CDD" id="cd11368">
    <property type="entry name" value="RNase_PH_RRP45"/>
    <property type="match status" value="1"/>
</dbReference>